<proteinExistence type="predicted"/>
<organism evidence="1 2">
    <name type="scientific">Gemmata palustris</name>
    <dbReference type="NCBI Taxonomy" id="2822762"/>
    <lineage>
        <taxon>Bacteria</taxon>
        <taxon>Pseudomonadati</taxon>
        <taxon>Planctomycetota</taxon>
        <taxon>Planctomycetia</taxon>
        <taxon>Gemmatales</taxon>
        <taxon>Gemmataceae</taxon>
        <taxon>Gemmata</taxon>
    </lineage>
</organism>
<evidence type="ECO:0000313" key="2">
    <source>
        <dbReference type="Proteomes" id="UP000676565"/>
    </source>
</evidence>
<protein>
    <recommendedName>
        <fullName evidence="3">DUF4160 domain-containing protein</fullName>
    </recommendedName>
</protein>
<comment type="caution">
    <text evidence="1">The sequence shown here is derived from an EMBL/GenBank/DDBJ whole genome shotgun (WGS) entry which is preliminary data.</text>
</comment>
<sequence>MAAAITIADVELLKSLRNPTGYRHVYESHRDEEAMGVFDSGHKCRGRRRLFIAKIRLNGVLIRLPGSSPTPTECARKVVAWYQERYGDSWREVLVPARRLVPTGGVS</sequence>
<dbReference type="RefSeq" id="WP_210654587.1">
    <property type="nucleotide sequence ID" value="NZ_JAGKQQ010000001.1"/>
</dbReference>
<evidence type="ECO:0008006" key="3">
    <source>
        <dbReference type="Google" id="ProtNLM"/>
    </source>
</evidence>
<evidence type="ECO:0000313" key="1">
    <source>
        <dbReference type="EMBL" id="MBP3956456.1"/>
    </source>
</evidence>
<keyword evidence="2" id="KW-1185">Reference proteome</keyword>
<accession>A0ABS5BS29</accession>
<gene>
    <name evidence="1" type="ORF">J8F10_14340</name>
</gene>
<dbReference type="Proteomes" id="UP000676565">
    <property type="component" value="Unassembled WGS sequence"/>
</dbReference>
<name>A0ABS5BS29_9BACT</name>
<reference evidence="1 2" key="1">
    <citation type="submission" date="2021-04" db="EMBL/GenBank/DDBJ databases">
        <authorList>
            <person name="Ivanova A."/>
        </authorList>
    </citation>
    <scope>NUCLEOTIDE SEQUENCE [LARGE SCALE GENOMIC DNA]</scope>
    <source>
        <strain evidence="1 2">G18</strain>
    </source>
</reference>
<dbReference type="EMBL" id="JAGKQQ010000001">
    <property type="protein sequence ID" value="MBP3956456.1"/>
    <property type="molecule type" value="Genomic_DNA"/>
</dbReference>